<comment type="caution">
    <text evidence="2">The sequence shown here is derived from an EMBL/GenBank/DDBJ whole genome shotgun (WGS) entry which is preliminary data.</text>
</comment>
<feature type="domain" description="LTD" evidence="1">
    <location>
        <begin position="1"/>
        <end position="194"/>
    </location>
</feature>
<dbReference type="Gene3D" id="2.170.16.10">
    <property type="entry name" value="Hedgehog/Intein (Hint) domain"/>
    <property type="match status" value="1"/>
</dbReference>
<keyword evidence="3" id="KW-1185">Reference proteome</keyword>
<name>A0ABW7I4K7_9RHOB</name>
<dbReference type="EMBL" id="JBIHMM010000001">
    <property type="protein sequence ID" value="MFH0253112.1"/>
    <property type="molecule type" value="Genomic_DNA"/>
</dbReference>
<reference evidence="2 3" key="1">
    <citation type="submission" date="2024-10" db="EMBL/GenBank/DDBJ databases">
        <authorList>
            <person name="Yang X.-N."/>
        </authorList>
    </citation>
    <scope>NUCLEOTIDE SEQUENCE [LARGE SCALE GENOMIC DNA]</scope>
    <source>
        <strain evidence="2 3">CAU 1059</strain>
    </source>
</reference>
<dbReference type="Gene3D" id="2.60.40.1260">
    <property type="entry name" value="Lamin Tail domain"/>
    <property type="match status" value="1"/>
</dbReference>
<dbReference type="InterPro" id="IPR001322">
    <property type="entry name" value="Lamin_tail_dom"/>
</dbReference>
<evidence type="ECO:0000313" key="2">
    <source>
        <dbReference type="EMBL" id="MFH0253112.1"/>
    </source>
</evidence>
<dbReference type="SUPFAM" id="SSF51294">
    <property type="entry name" value="Hedgehog/intein (Hint) domain"/>
    <property type="match status" value="1"/>
</dbReference>
<dbReference type="InterPro" id="IPR028992">
    <property type="entry name" value="Hedgehog/Intein_dom"/>
</dbReference>
<dbReference type="PROSITE" id="PS51841">
    <property type="entry name" value="LTD"/>
    <property type="match status" value="1"/>
</dbReference>
<dbReference type="Proteomes" id="UP001607157">
    <property type="component" value="Unassembled WGS sequence"/>
</dbReference>
<organism evidence="2 3">
    <name type="scientific">Roseovarius aquimarinus</name>
    <dbReference type="NCBI Taxonomy" id="1229156"/>
    <lineage>
        <taxon>Bacteria</taxon>
        <taxon>Pseudomonadati</taxon>
        <taxon>Pseudomonadota</taxon>
        <taxon>Alphaproteobacteria</taxon>
        <taxon>Rhodobacterales</taxon>
        <taxon>Roseobacteraceae</taxon>
        <taxon>Roseovarius</taxon>
    </lineage>
</organism>
<protein>
    <submittedName>
        <fullName evidence="2">Hint domain-containing protein</fullName>
    </submittedName>
</protein>
<evidence type="ECO:0000313" key="3">
    <source>
        <dbReference type="Proteomes" id="UP001607157"/>
    </source>
</evidence>
<sequence>MPGGDAMVANLGGVRFDQVYTDNSQDGPEFDSDGDGIATQEDEFVSLTNDAGEPVDISGWQIWSQGKGSNAPDSAREGHYHTFPPGTVLAPGETLYIINEITGTPPRWAQEASEGGVESGAGGHSTNIMTEGNTGHPDALALVDPASGAYIVFNMDAAPPRIAALPGFPGSVPVGTDDGQAVQDDQAAGYSYQYDTASGGYAYRAVFVPCFAAGTRIATPTGAARVEHLRAGDLVLTRDHGAVPVRMVIARTALFGPAPHKYKPIELKPGALGHGTPEEVLVLSPNHRILIEDARGREVLVPAKALAGRTGIRQRQGARQVRYVHLVLDRHEIVLAEGAAVESFLAGDHALAAALPGLRRALARLPGPLPTEPARPLFGASAARRMLAARAPGKCLAPPVKHATLPPERIGQGGCAPWASSIF</sequence>
<dbReference type="InterPro" id="IPR036415">
    <property type="entry name" value="Lamin_tail_dom_sf"/>
</dbReference>
<dbReference type="Pfam" id="PF13403">
    <property type="entry name" value="Hint_2"/>
    <property type="match status" value="1"/>
</dbReference>
<dbReference type="Pfam" id="PF00932">
    <property type="entry name" value="LTD"/>
    <property type="match status" value="1"/>
</dbReference>
<evidence type="ECO:0000259" key="1">
    <source>
        <dbReference type="PROSITE" id="PS51841"/>
    </source>
</evidence>
<dbReference type="RefSeq" id="WP_377168320.1">
    <property type="nucleotide sequence ID" value="NZ_JBHTJC010000001.1"/>
</dbReference>
<gene>
    <name evidence="2" type="ORF">ACGRVM_04365</name>
</gene>
<proteinExistence type="predicted"/>
<dbReference type="SUPFAM" id="SSF74853">
    <property type="entry name" value="Lamin A/C globular tail domain"/>
    <property type="match status" value="1"/>
</dbReference>
<accession>A0ABW7I4K7</accession>
<dbReference type="InterPro" id="IPR036844">
    <property type="entry name" value="Hint_dom_sf"/>
</dbReference>